<keyword evidence="2" id="KW-1185">Reference proteome</keyword>
<dbReference type="EMBL" id="JBBKAJ010000022">
    <property type="protein sequence ID" value="MEJ8632899.1"/>
    <property type="molecule type" value="Genomic_DNA"/>
</dbReference>
<evidence type="ECO:0000313" key="1">
    <source>
        <dbReference type="EMBL" id="MEJ8632899.1"/>
    </source>
</evidence>
<keyword evidence="1" id="KW-0378">Hydrolase</keyword>
<reference evidence="1" key="1">
    <citation type="submission" date="2024-03" db="EMBL/GenBank/DDBJ databases">
        <title>Novel Streptomyces species of biotechnological and ecological value are a feature of Machair soil.</title>
        <authorList>
            <person name="Prole J.R."/>
            <person name="Goodfellow M."/>
            <person name="Allenby N."/>
            <person name="Ward A.C."/>
        </authorList>
    </citation>
    <scope>NUCLEOTIDE SEQUENCE</scope>
    <source>
        <strain evidence="1">MS2.AVA.5</strain>
    </source>
</reference>
<proteinExistence type="predicted"/>
<accession>A0ACC6PNC3</accession>
<organism evidence="1 2">
    <name type="scientific">Streptomyces achmelvichensis</name>
    <dbReference type="NCBI Taxonomy" id="3134111"/>
    <lineage>
        <taxon>Bacteria</taxon>
        <taxon>Bacillati</taxon>
        <taxon>Actinomycetota</taxon>
        <taxon>Actinomycetes</taxon>
        <taxon>Kitasatosporales</taxon>
        <taxon>Streptomycetaceae</taxon>
        <taxon>Streptomyces</taxon>
    </lineage>
</organism>
<protein>
    <submittedName>
        <fullName evidence="1">Alpha/beta fold hydrolase</fullName>
    </submittedName>
</protein>
<comment type="caution">
    <text evidence="1">The sequence shown here is derived from an EMBL/GenBank/DDBJ whole genome shotgun (WGS) entry which is preliminary data.</text>
</comment>
<gene>
    <name evidence="1" type="ORF">WKI67_05780</name>
</gene>
<dbReference type="Proteomes" id="UP001377168">
    <property type="component" value="Unassembled WGS sequence"/>
</dbReference>
<evidence type="ECO:0000313" key="2">
    <source>
        <dbReference type="Proteomes" id="UP001377168"/>
    </source>
</evidence>
<sequence>MRLRLFVFHHAGGSHLMYRDWPAHFPAGWQVRIPDAPGRGPLDARPPVADTAALVDHFLDELGPELTGPFALFGHSMGGVVAYELTRRLLAEGRTLPRWVGLSARAAPHPGGEAAGRHLLDDEALRRELLSMGGTPPAVLDDAELWALFAPAIRADLRVAETWRPDPAAAPLPVPLSVYGGTRDTTSPPERLTGWAARSRHFLGLHLFDGGHFYFQNDPTALTAQITRDLRHALSLPAPPAPGILR</sequence>
<name>A0ACC6PNC3_9ACTN</name>